<name>A0ABV3SDF3_9HYPH</name>
<dbReference type="Gene3D" id="3.40.630.30">
    <property type="match status" value="1"/>
</dbReference>
<proteinExistence type="predicted"/>
<dbReference type="RefSeq" id="WP_367953141.1">
    <property type="nucleotide sequence ID" value="NZ_JBDPGJ010000001.1"/>
</dbReference>
<comment type="caution">
    <text evidence="2">The sequence shown here is derived from an EMBL/GenBank/DDBJ whole genome shotgun (WGS) entry which is preliminary data.</text>
</comment>
<feature type="domain" description="N-acetyltransferase" evidence="1">
    <location>
        <begin position="12"/>
        <end position="158"/>
    </location>
</feature>
<reference evidence="2 3" key="1">
    <citation type="submission" date="2024-05" db="EMBL/GenBank/DDBJ databases">
        <authorList>
            <person name="Jiang F."/>
        </authorList>
    </citation>
    <scope>NUCLEOTIDE SEQUENCE [LARGE SCALE GENOMIC DNA]</scope>
    <source>
        <strain evidence="2 3">LZ166</strain>
    </source>
</reference>
<dbReference type="Pfam" id="PF13508">
    <property type="entry name" value="Acetyltransf_7"/>
    <property type="match status" value="1"/>
</dbReference>
<dbReference type="PROSITE" id="PS51186">
    <property type="entry name" value="GNAT"/>
    <property type="match status" value="1"/>
</dbReference>
<sequence>MNTRMDAPHPPTCLRPATPCDFDAIAGIWHAGASLPDVGPPVMPSREELRQRVDVEIAAGWDVTVAEAGGELIGFLAIRPREATLNELFVKPGSLGGGVGKSLLDHAKASMPGGFTLYTRSSNTRARRFYEKAGMVPLREDVHPRSGDPVIHYGWKPR</sequence>
<dbReference type="InterPro" id="IPR000182">
    <property type="entry name" value="GNAT_dom"/>
</dbReference>
<gene>
    <name evidence="2" type="ORF">ABGN05_03745</name>
</gene>
<organism evidence="2 3">
    <name type="scientific">Aquibium pacificus</name>
    <dbReference type="NCBI Taxonomy" id="3153579"/>
    <lineage>
        <taxon>Bacteria</taxon>
        <taxon>Pseudomonadati</taxon>
        <taxon>Pseudomonadota</taxon>
        <taxon>Alphaproteobacteria</taxon>
        <taxon>Hyphomicrobiales</taxon>
        <taxon>Phyllobacteriaceae</taxon>
        <taxon>Aquibium</taxon>
    </lineage>
</organism>
<accession>A0ABV3SDF3</accession>
<keyword evidence="2" id="KW-0808">Transferase</keyword>
<evidence type="ECO:0000259" key="1">
    <source>
        <dbReference type="PROSITE" id="PS51186"/>
    </source>
</evidence>
<dbReference type="Proteomes" id="UP001556692">
    <property type="component" value="Unassembled WGS sequence"/>
</dbReference>
<dbReference type="EC" id="2.3.1.-" evidence="2"/>
<dbReference type="CDD" id="cd04301">
    <property type="entry name" value="NAT_SF"/>
    <property type="match status" value="1"/>
</dbReference>
<evidence type="ECO:0000313" key="2">
    <source>
        <dbReference type="EMBL" id="MEX0404773.1"/>
    </source>
</evidence>
<dbReference type="SUPFAM" id="SSF55729">
    <property type="entry name" value="Acyl-CoA N-acyltransferases (Nat)"/>
    <property type="match status" value="1"/>
</dbReference>
<keyword evidence="2" id="KW-0012">Acyltransferase</keyword>
<protein>
    <submittedName>
        <fullName evidence="2">N-acetyltransferase</fullName>
        <ecNumber evidence="2">2.3.1.-</ecNumber>
    </submittedName>
</protein>
<dbReference type="EMBL" id="JBDPGJ010000001">
    <property type="protein sequence ID" value="MEX0404773.1"/>
    <property type="molecule type" value="Genomic_DNA"/>
</dbReference>
<dbReference type="InterPro" id="IPR016181">
    <property type="entry name" value="Acyl_CoA_acyltransferase"/>
</dbReference>
<evidence type="ECO:0000313" key="3">
    <source>
        <dbReference type="Proteomes" id="UP001556692"/>
    </source>
</evidence>
<dbReference type="GO" id="GO:0016746">
    <property type="term" value="F:acyltransferase activity"/>
    <property type="evidence" value="ECO:0007669"/>
    <property type="project" value="UniProtKB-KW"/>
</dbReference>
<keyword evidence="3" id="KW-1185">Reference proteome</keyword>